<protein>
    <submittedName>
        <fullName evidence="1">Uncharacterized protein</fullName>
    </submittedName>
</protein>
<evidence type="ECO:0000313" key="1">
    <source>
        <dbReference type="EMBL" id="CEG12291.1"/>
    </source>
</evidence>
<name>A0A098E9U3_9ZZZZ</name>
<sequence length="57" mass="7183">MDQKAKKHWKNLKIIFSGVITVDEIYYKCKWWYRSTYCSFQQYVKDKEWKNTLVINW</sequence>
<organism evidence="1">
    <name type="scientific">groundwater metagenome</name>
    <dbReference type="NCBI Taxonomy" id="717931"/>
    <lineage>
        <taxon>unclassified sequences</taxon>
        <taxon>metagenomes</taxon>
        <taxon>ecological metagenomes</taxon>
    </lineage>
</organism>
<accession>A0A098E9U3</accession>
<proteinExistence type="predicted"/>
<dbReference type="EMBL" id="CCXY01000124">
    <property type="protein sequence ID" value="CEG12291.1"/>
    <property type="molecule type" value="Genomic_DNA"/>
</dbReference>
<dbReference type="AlphaFoldDB" id="A0A098E9U3"/>
<reference evidence="1" key="1">
    <citation type="submission" date="2014-09" db="EMBL/GenBank/DDBJ databases">
        <authorList>
            <person name="Probst J Alexander"/>
        </authorList>
    </citation>
    <scope>NUCLEOTIDE SEQUENCE</scope>
</reference>
<gene>
    <name evidence="1" type="ORF">MSIBF_A210004</name>
</gene>